<keyword evidence="4" id="KW-1185">Reference proteome</keyword>
<evidence type="ECO:0000259" key="2">
    <source>
        <dbReference type="Pfam" id="PF00080"/>
    </source>
</evidence>
<gene>
    <name evidence="3" type="ORF">C7B82_08765</name>
</gene>
<dbReference type="InterPro" id="IPR001424">
    <property type="entry name" value="SOD_Cu_Zn_dom"/>
</dbReference>
<comment type="similarity">
    <text evidence="1">Belongs to the Cu-Zn superoxide dismutase family.</text>
</comment>
<reference evidence="4" key="1">
    <citation type="submission" date="2018-02" db="EMBL/GenBank/DDBJ databases">
        <authorList>
            <person name="Moore K."/>
            <person name="Momper L."/>
        </authorList>
    </citation>
    <scope>NUCLEOTIDE SEQUENCE [LARGE SCALE GENOMIC DNA]</scope>
    <source>
        <strain evidence="4">ULC18</strain>
    </source>
</reference>
<protein>
    <submittedName>
        <fullName evidence="3">Superoxide dismutase</fullName>
    </submittedName>
</protein>
<dbReference type="Proteomes" id="UP000239576">
    <property type="component" value="Unassembled WGS sequence"/>
</dbReference>
<dbReference type="InterPro" id="IPR024134">
    <property type="entry name" value="SOD_Cu/Zn_/chaperone"/>
</dbReference>
<reference evidence="3 4" key="2">
    <citation type="submission" date="2018-03" db="EMBL/GenBank/DDBJ databases">
        <title>The ancient ancestry and fast evolution of plastids.</title>
        <authorList>
            <person name="Moore K.R."/>
            <person name="Magnabosco C."/>
            <person name="Momper L."/>
            <person name="Gold D.A."/>
            <person name="Bosak T."/>
            <person name="Fournier G.P."/>
        </authorList>
    </citation>
    <scope>NUCLEOTIDE SEQUENCE [LARGE SCALE GENOMIC DNA]</scope>
    <source>
        <strain evidence="3 4">ULC18</strain>
    </source>
</reference>
<dbReference type="RefSeq" id="WP_106255924.1">
    <property type="nucleotide sequence ID" value="NZ_CAWNSW010000048.1"/>
</dbReference>
<dbReference type="InterPro" id="IPR036423">
    <property type="entry name" value="SOD-like_Cu/Zn_dom_sf"/>
</dbReference>
<dbReference type="Pfam" id="PF00080">
    <property type="entry name" value="Sod_Cu"/>
    <property type="match status" value="1"/>
</dbReference>
<dbReference type="Gene3D" id="2.60.40.200">
    <property type="entry name" value="Superoxide dismutase, copper/zinc binding domain"/>
    <property type="match status" value="1"/>
</dbReference>
<evidence type="ECO:0000256" key="1">
    <source>
        <dbReference type="ARBA" id="ARBA00010457"/>
    </source>
</evidence>
<comment type="caution">
    <text evidence="3">The sequence shown here is derived from an EMBL/GenBank/DDBJ whole genome shotgun (WGS) entry which is preliminary data.</text>
</comment>
<organism evidence="3 4">
    <name type="scientific">Stenomitos frigidus ULC18</name>
    <dbReference type="NCBI Taxonomy" id="2107698"/>
    <lineage>
        <taxon>Bacteria</taxon>
        <taxon>Bacillati</taxon>
        <taxon>Cyanobacteriota</taxon>
        <taxon>Cyanophyceae</taxon>
        <taxon>Leptolyngbyales</taxon>
        <taxon>Leptolyngbyaceae</taxon>
        <taxon>Stenomitos</taxon>
    </lineage>
</organism>
<dbReference type="OrthoDB" id="9792957at2"/>
<evidence type="ECO:0000313" key="4">
    <source>
        <dbReference type="Proteomes" id="UP000239576"/>
    </source>
</evidence>
<sequence>MKKIAPLLLLALGTLLAVTLIFLPHQANASDRALRAQVNLQGAPDSGISGHVLFIQTREGILPTVQIIAEVTGLPPNTLHGFHIHENGTCEPSFAAAGGHYDPGPNGNSDPDANHPFHMGDLPNLRANDQGIAKVKHTTSRITLSAGPLSLFDDNGSAIIVHANEDRGTTGVTGGAGGSRIACGVVEANG</sequence>
<dbReference type="GO" id="GO:0005507">
    <property type="term" value="F:copper ion binding"/>
    <property type="evidence" value="ECO:0007669"/>
    <property type="project" value="InterPro"/>
</dbReference>
<dbReference type="GO" id="GO:0006801">
    <property type="term" value="P:superoxide metabolic process"/>
    <property type="evidence" value="ECO:0007669"/>
    <property type="project" value="InterPro"/>
</dbReference>
<feature type="domain" description="Superoxide dismutase copper/zinc binding" evidence="2">
    <location>
        <begin position="49"/>
        <end position="186"/>
    </location>
</feature>
<dbReference type="AlphaFoldDB" id="A0A2T1ECS4"/>
<proteinExistence type="inferred from homology"/>
<dbReference type="PANTHER" id="PTHR10003">
    <property type="entry name" value="SUPEROXIDE DISMUTASE CU-ZN -RELATED"/>
    <property type="match status" value="1"/>
</dbReference>
<name>A0A2T1ECS4_9CYAN</name>
<evidence type="ECO:0000313" key="3">
    <source>
        <dbReference type="EMBL" id="PSB30530.1"/>
    </source>
</evidence>
<dbReference type="SUPFAM" id="SSF49329">
    <property type="entry name" value="Cu,Zn superoxide dismutase-like"/>
    <property type="match status" value="1"/>
</dbReference>
<dbReference type="EMBL" id="PVWK01000051">
    <property type="protein sequence ID" value="PSB30530.1"/>
    <property type="molecule type" value="Genomic_DNA"/>
</dbReference>
<accession>A0A2T1ECS4</accession>
<dbReference type="PRINTS" id="PR00068">
    <property type="entry name" value="CUZNDISMTASE"/>
</dbReference>